<keyword evidence="3" id="KW-1185">Reference proteome</keyword>
<evidence type="ECO:0000259" key="1">
    <source>
        <dbReference type="PROSITE" id="PS51186"/>
    </source>
</evidence>
<dbReference type="CDD" id="cd04301">
    <property type="entry name" value="NAT_SF"/>
    <property type="match status" value="1"/>
</dbReference>
<dbReference type="EMBL" id="CP071091">
    <property type="protein sequence ID" value="QSQ13178.1"/>
    <property type="molecule type" value="Genomic_DNA"/>
</dbReference>
<dbReference type="Gene3D" id="3.40.630.30">
    <property type="match status" value="1"/>
</dbReference>
<dbReference type="PROSITE" id="PS51186">
    <property type="entry name" value="GNAT"/>
    <property type="match status" value="1"/>
</dbReference>
<sequence>MRNSGEAPGRFEVLGESGFVASDDAARIDMDVVHGYLTRSYWSAGISRATVERACRHSLVLGVYSAEGAQVGFARVITDRATFAYLCDVFILESHRGKGLSKWLMEVLLAHPDLQGLRRFSLVTKDAHGLYAQYGFTPLKNPGGYMERHDPDVYRRT</sequence>
<dbReference type="RefSeq" id="WP_206714882.1">
    <property type="nucleotide sequence ID" value="NZ_CP071091.1"/>
</dbReference>
<organism evidence="2 3">
    <name type="scientific">Myxococcus landrumensis</name>
    <dbReference type="NCBI Taxonomy" id="2813577"/>
    <lineage>
        <taxon>Bacteria</taxon>
        <taxon>Pseudomonadati</taxon>
        <taxon>Myxococcota</taxon>
        <taxon>Myxococcia</taxon>
        <taxon>Myxococcales</taxon>
        <taxon>Cystobacterineae</taxon>
        <taxon>Myxococcaceae</taxon>
        <taxon>Myxococcus</taxon>
    </lineage>
</organism>
<dbReference type="InterPro" id="IPR000182">
    <property type="entry name" value="GNAT_dom"/>
</dbReference>
<dbReference type="PANTHER" id="PTHR43233">
    <property type="entry name" value="FAMILY N-ACETYLTRANSFERASE, PUTATIVE (AFU_ORTHOLOGUE AFUA_6G03350)-RELATED"/>
    <property type="match status" value="1"/>
</dbReference>
<dbReference type="PANTHER" id="PTHR43233:SF1">
    <property type="entry name" value="FAMILY N-ACETYLTRANSFERASE, PUTATIVE (AFU_ORTHOLOGUE AFUA_6G03350)-RELATED"/>
    <property type="match status" value="1"/>
</dbReference>
<accession>A0ABX7NA09</accession>
<evidence type="ECO:0000313" key="2">
    <source>
        <dbReference type="EMBL" id="QSQ13178.1"/>
    </source>
</evidence>
<reference evidence="2 3" key="1">
    <citation type="submission" date="2021-02" db="EMBL/GenBank/DDBJ databases">
        <title>De Novo genome assembly of isolated myxobacteria.</title>
        <authorList>
            <person name="Stevens D.C."/>
        </authorList>
    </citation>
    <scope>NUCLEOTIDE SEQUENCE [LARGE SCALE GENOMIC DNA]</scope>
    <source>
        <strain evidence="2 3">SCHIC003</strain>
    </source>
</reference>
<evidence type="ECO:0000313" key="3">
    <source>
        <dbReference type="Proteomes" id="UP000663090"/>
    </source>
</evidence>
<feature type="domain" description="N-acetyltransferase" evidence="1">
    <location>
        <begin position="20"/>
        <end position="151"/>
    </location>
</feature>
<dbReference type="InterPro" id="IPR053144">
    <property type="entry name" value="Acetyltransferase_Butenolide"/>
</dbReference>
<proteinExistence type="predicted"/>
<dbReference type="InterPro" id="IPR016181">
    <property type="entry name" value="Acyl_CoA_acyltransferase"/>
</dbReference>
<protein>
    <submittedName>
        <fullName evidence="2">GNAT family N-acetyltransferase</fullName>
    </submittedName>
</protein>
<dbReference type="Proteomes" id="UP000663090">
    <property type="component" value="Chromosome"/>
</dbReference>
<dbReference type="Pfam" id="PF13508">
    <property type="entry name" value="Acetyltransf_7"/>
    <property type="match status" value="1"/>
</dbReference>
<name>A0ABX7NA09_9BACT</name>
<dbReference type="SUPFAM" id="SSF55729">
    <property type="entry name" value="Acyl-CoA N-acyltransferases (Nat)"/>
    <property type="match status" value="1"/>
</dbReference>
<gene>
    <name evidence="2" type="ORF">JY572_33300</name>
</gene>